<sequence>MRSKIMVALLAGLYVLSFFFRGEDEKQLLGDRVVEGGFFQGGYGMQWVFDSAAEFERAHPDISAYVWGNPRAWDQTRPRFLAGNPPDVFWGIHNLNFWVNLQDGLVAPLDSLMQTPAYGQPDKTFGETFFPGVLEQGQFDGRQYFLPIVYNISGIWYNKGMFDEHGWQVPATWDEFLALCELIKKTGNGIVPLTHQGKYPTYFGGIYLALVYKLGGGELLNDMDTLQPGAWARPELIEAARLSQQLYERDYILEGTSSFSHTEAQMIWLQGKAAMIPCGTWLESEMINALPDGFEMRIMPVPGFVDGKGGVGAMEANSSPAFWVPADAAHPDWGMEYLRIMLSRKLAAGFIENVGSVQPILGSTEDAEVRPATRSALDAVEAAGGETFNPRFRSWYLELDTEFENALGALLNHDITPERFVERMEAMAERLRRDPDTLRFDSEPERAVTAKAAS</sequence>
<dbReference type="Gene3D" id="3.40.190.10">
    <property type="entry name" value="Periplasmic binding protein-like II"/>
    <property type="match status" value="2"/>
</dbReference>
<dbReference type="GO" id="GO:0030313">
    <property type="term" value="C:cell envelope"/>
    <property type="evidence" value="ECO:0007669"/>
    <property type="project" value="UniProtKB-SubCell"/>
</dbReference>
<evidence type="ECO:0000256" key="1">
    <source>
        <dbReference type="ARBA" id="ARBA00004196"/>
    </source>
</evidence>
<dbReference type="EMBL" id="UINC01025038">
    <property type="protein sequence ID" value="SVA99888.1"/>
    <property type="molecule type" value="Genomic_DNA"/>
</dbReference>
<organism evidence="4">
    <name type="scientific">marine metagenome</name>
    <dbReference type="NCBI Taxonomy" id="408172"/>
    <lineage>
        <taxon>unclassified sequences</taxon>
        <taxon>metagenomes</taxon>
        <taxon>ecological metagenomes</taxon>
    </lineage>
</organism>
<evidence type="ECO:0008006" key="5">
    <source>
        <dbReference type="Google" id="ProtNLM"/>
    </source>
</evidence>
<evidence type="ECO:0000256" key="3">
    <source>
        <dbReference type="ARBA" id="ARBA00022729"/>
    </source>
</evidence>
<accession>A0A382AED1</accession>
<protein>
    <recommendedName>
        <fullName evidence="5">Extracellular solute-binding protein</fullName>
    </recommendedName>
</protein>
<proteinExistence type="predicted"/>
<comment type="subcellular location">
    <subcellularLocation>
        <location evidence="1">Cell envelope</location>
    </subcellularLocation>
</comment>
<dbReference type="Pfam" id="PF01547">
    <property type="entry name" value="SBP_bac_1"/>
    <property type="match status" value="1"/>
</dbReference>
<reference evidence="4" key="1">
    <citation type="submission" date="2018-05" db="EMBL/GenBank/DDBJ databases">
        <authorList>
            <person name="Lanie J.A."/>
            <person name="Ng W.-L."/>
            <person name="Kazmierczak K.M."/>
            <person name="Andrzejewski T.M."/>
            <person name="Davidsen T.M."/>
            <person name="Wayne K.J."/>
            <person name="Tettelin H."/>
            <person name="Glass J.I."/>
            <person name="Rusch D."/>
            <person name="Podicherti R."/>
            <person name="Tsui H.-C.T."/>
            <person name="Winkler M.E."/>
        </authorList>
    </citation>
    <scope>NUCLEOTIDE SEQUENCE</scope>
</reference>
<dbReference type="InterPro" id="IPR006059">
    <property type="entry name" value="SBP"/>
</dbReference>
<keyword evidence="3" id="KW-0732">Signal</keyword>
<evidence type="ECO:0000313" key="4">
    <source>
        <dbReference type="EMBL" id="SVA99888.1"/>
    </source>
</evidence>
<dbReference type="PANTHER" id="PTHR43649">
    <property type="entry name" value="ARABINOSE-BINDING PROTEIN-RELATED"/>
    <property type="match status" value="1"/>
</dbReference>
<evidence type="ECO:0000256" key="2">
    <source>
        <dbReference type="ARBA" id="ARBA00022448"/>
    </source>
</evidence>
<dbReference type="PANTHER" id="PTHR43649:SF31">
    <property type="entry name" value="SN-GLYCEROL-3-PHOSPHATE-BINDING PERIPLASMIC PROTEIN UGPB"/>
    <property type="match status" value="1"/>
</dbReference>
<dbReference type="InterPro" id="IPR050490">
    <property type="entry name" value="Bact_solute-bd_prot1"/>
</dbReference>
<dbReference type="AlphaFoldDB" id="A0A382AED1"/>
<gene>
    <name evidence="4" type="ORF">METZ01_LOCUS152742</name>
</gene>
<keyword evidence="2" id="KW-0813">Transport</keyword>
<name>A0A382AED1_9ZZZZ</name>
<dbReference type="SUPFAM" id="SSF53850">
    <property type="entry name" value="Periplasmic binding protein-like II"/>
    <property type="match status" value="1"/>
</dbReference>